<dbReference type="EnsemblPlants" id="evm.model.02.2124">
    <property type="protein sequence ID" value="cds.evm.model.02.2124"/>
    <property type="gene ID" value="evm.TU.02.2124"/>
</dbReference>
<accession>A0A803NWG5</accession>
<reference evidence="1" key="2">
    <citation type="submission" date="2021-03" db="UniProtKB">
        <authorList>
            <consortium name="EnsemblPlants"/>
        </authorList>
    </citation>
    <scope>IDENTIFICATION</scope>
</reference>
<keyword evidence="2" id="KW-1185">Reference proteome</keyword>
<reference evidence="1" key="1">
    <citation type="submission" date="2018-11" db="EMBL/GenBank/DDBJ databases">
        <authorList>
            <person name="Grassa J C."/>
        </authorList>
    </citation>
    <scope>NUCLEOTIDE SEQUENCE [LARGE SCALE GENOMIC DNA]</scope>
</reference>
<name>A0A803NWG5_CANSA</name>
<dbReference type="InterPro" id="IPR043502">
    <property type="entry name" value="DNA/RNA_pol_sf"/>
</dbReference>
<dbReference type="AlphaFoldDB" id="A0A803NWG5"/>
<dbReference type="Gramene" id="evm.model.02.2124">
    <property type="protein sequence ID" value="cds.evm.model.02.2124"/>
    <property type="gene ID" value="evm.TU.02.2124"/>
</dbReference>
<dbReference type="Gene3D" id="3.30.70.270">
    <property type="match status" value="1"/>
</dbReference>
<sequence length="301" mass="34431">MDIQVEAEVVQEKYEDELDSKIGIERVIEPLEDVKEVRIYEVDPTKIIKVGRNLHLSVKEKIVNTVRANQNVLAWSHFDMKGINSNTIFQALNIKEDAKPIRQKWRPLDSVRAKAVKANVDKLTANDFLQVSLNARATYQRLVNKMFKNQLRRNMEVYVDDMLVPPTGDNPTNLAWPPKAVPSTMTRLNTLINAMQDPTGGGQVSTNIGQPAQSTMGVPLTKPTPRLREVVGQVQGHTNILHHEQEETPAVVSDAFTQYRCKFQEWMDWQAVILQAHQAELNRWNREANELIKLFNEWVGF</sequence>
<organism evidence="1 2">
    <name type="scientific">Cannabis sativa</name>
    <name type="common">Hemp</name>
    <name type="synonym">Marijuana</name>
    <dbReference type="NCBI Taxonomy" id="3483"/>
    <lineage>
        <taxon>Eukaryota</taxon>
        <taxon>Viridiplantae</taxon>
        <taxon>Streptophyta</taxon>
        <taxon>Embryophyta</taxon>
        <taxon>Tracheophyta</taxon>
        <taxon>Spermatophyta</taxon>
        <taxon>Magnoliopsida</taxon>
        <taxon>eudicotyledons</taxon>
        <taxon>Gunneridae</taxon>
        <taxon>Pentapetalae</taxon>
        <taxon>rosids</taxon>
        <taxon>fabids</taxon>
        <taxon>Rosales</taxon>
        <taxon>Cannabaceae</taxon>
        <taxon>Cannabis</taxon>
    </lineage>
</organism>
<evidence type="ECO:0000313" key="2">
    <source>
        <dbReference type="Proteomes" id="UP000596661"/>
    </source>
</evidence>
<evidence type="ECO:0008006" key="3">
    <source>
        <dbReference type="Google" id="ProtNLM"/>
    </source>
</evidence>
<dbReference type="EMBL" id="UZAU01000234">
    <property type="status" value="NOT_ANNOTATED_CDS"/>
    <property type="molecule type" value="Genomic_DNA"/>
</dbReference>
<evidence type="ECO:0000313" key="1">
    <source>
        <dbReference type="EnsemblPlants" id="cds.evm.model.02.2124"/>
    </source>
</evidence>
<dbReference type="InterPro" id="IPR043128">
    <property type="entry name" value="Rev_trsase/Diguanyl_cyclase"/>
</dbReference>
<proteinExistence type="predicted"/>
<dbReference type="SUPFAM" id="SSF56672">
    <property type="entry name" value="DNA/RNA polymerases"/>
    <property type="match status" value="1"/>
</dbReference>
<protein>
    <recommendedName>
        <fullName evidence="3">Reverse transcriptase domain-containing protein</fullName>
    </recommendedName>
</protein>
<dbReference type="Proteomes" id="UP000596661">
    <property type="component" value="Chromosome 2"/>
</dbReference>